<keyword evidence="3 6" id="KW-0812">Transmembrane</keyword>
<feature type="transmembrane region" description="Helical" evidence="6">
    <location>
        <begin position="90"/>
        <end position="109"/>
    </location>
</feature>
<comment type="caution">
    <text evidence="7">The sequence shown here is derived from an EMBL/GenBank/DDBJ whole genome shotgun (WGS) entry which is preliminary data.</text>
</comment>
<dbReference type="Proteomes" id="UP000294003">
    <property type="component" value="Unassembled WGS sequence"/>
</dbReference>
<keyword evidence="4 6" id="KW-1133">Transmembrane helix</keyword>
<organism evidence="7 8">
    <name type="scientific">Monosporascus cannonballus</name>
    <dbReference type="NCBI Taxonomy" id="155416"/>
    <lineage>
        <taxon>Eukaryota</taxon>
        <taxon>Fungi</taxon>
        <taxon>Dikarya</taxon>
        <taxon>Ascomycota</taxon>
        <taxon>Pezizomycotina</taxon>
        <taxon>Sordariomycetes</taxon>
        <taxon>Xylariomycetidae</taxon>
        <taxon>Xylariales</taxon>
        <taxon>Xylariales incertae sedis</taxon>
        <taxon>Monosporascus</taxon>
    </lineage>
</organism>
<keyword evidence="8" id="KW-1185">Reference proteome</keyword>
<feature type="transmembrane region" description="Helical" evidence="6">
    <location>
        <begin position="381"/>
        <end position="399"/>
    </location>
</feature>
<dbReference type="PANTHER" id="PTHR30618">
    <property type="entry name" value="NCS1 FAMILY PURINE/PYRIMIDINE TRANSPORTER"/>
    <property type="match status" value="1"/>
</dbReference>
<dbReference type="PANTHER" id="PTHR30618:SF4">
    <property type="entry name" value="ALLANTOIN PERMEASE"/>
    <property type="match status" value="1"/>
</dbReference>
<sequence length="477" mass="51729">MGNIIAAAAIIVNSLPGIYHHLGFPVFNRAVWGMRGAQFAIWNRIFLSFVWYGFTSWVGGQCVYVVLLSWDPNLEEHIPNTMSEDTGMTTAQFVAYVIFCTVSLPFIWIKPYRLQGFFRITGTVTLGFFLVLLIWALSTMGSAGFGDTMSGRSGLPSTGGPDSVAWLMVYGTVSTVGSISSGILNQADYTRFATRPAHALWGQAVPYPLYAILGSLVGILVTAATQHRFGGEAVWDLPTLFVRLMAQAQQRNEGARGTRAACFFAGLCLAVNQLGLNVTANALAGGFDLAATFPRFINIRRGAYFTALLSIAVNPWRLVNTSTTFLTVLSSYSVFLAPMTGLMVSSYLVVNRRKINVDDLYNGTAGSIYWYNHGCNWRAPAAWLVGVLPCAPGFIAAVNPSVQVTDGATELYYMSYIYGFLSSGAVYAALHWAFPADACSAFVRDAPSAKEVRHGYLGKWDVVLSEMPAVVGDLGGE</sequence>
<evidence type="ECO:0008006" key="9">
    <source>
        <dbReference type="Google" id="ProtNLM"/>
    </source>
</evidence>
<dbReference type="EMBL" id="QJNS01000021">
    <property type="protein sequence ID" value="RYO93043.1"/>
    <property type="molecule type" value="Genomic_DNA"/>
</dbReference>
<evidence type="ECO:0000256" key="3">
    <source>
        <dbReference type="ARBA" id="ARBA00022692"/>
    </source>
</evidence>
<accession>A0ABY0HH78</accession>
<feature type="transmembrane region" description="Helical" evidence="6">
    <location>
        <begin position="45"/>
        <end position="70"/>
    </location>
</feature>
<evidence type="ECO:0000256" key="1">
    <source>
        <dbReference type="ARBA" id="ARBA00004141"/>
    </source>
</evidence>
<feature type="transmembrane region" description="Helical" evidence="6">
    <location>
        <begin position="116"/>
        <end position="137"/>
    </location>
</feature>
<comment type="similarity">
    <text evidence="2">Belongs to the purine-cytosine permease (2.A.39) family.</text>
</comment>
<proteinExistence type="inferred from homology"/>
<dbReference type="Gene3D" id="1.10.4160.10">
    <property type="entry name" value="Hydantoin permease"/>
    <property type="match status" value="1"/>
</dbReference>
<dbReference type="InterPro" id="IPR001248">
    <property type="entry name" value="Pur-cyt_permease"/>
</dbReference>
<protein>
    <recommendedName>
        <fullName evidence="9">Allantoin permease</fullName>
    </recommendedName>
</protein>
<reference evidence="7 8" key="1">
    <citation type="submission" date="2018-06" db="EMBL/GenBank/DDBJ databases">
        <title>Complete Genomes of Monosporascus.</title>
        <authorList>
            <person name="Robinson A.J."/>
            <person name="Natvig D.O."/>
        </authorList>
    </citation>
    <scope>NUCLEOTIDE SEQUENCE [LARGE SCALE GENOMIC DNA]</scope>
    <source>
        <strain evidence="7 8">CBS 609.92</strain>
    </source>
</reference>
<evidence type="ECO:0000256" key="6">
    <source>
        <dbReference type="SAM" id="Phobius"/>
    </source>
</evidence>
<evidence type="ECO:0000313" key="8">
    <source>
        <dbReference type="Proteomes" id="UP000294003"/>
    </source>
</evidence>
<feature type="transmembrane region" description="Helical" evidence="6">
    <location>
        <begin position="302"/>
        <end position="319"/>
    </location>
</feature>
<name>A0ABY0HH78_9PEZI</name>
<evidence type="ECO:0000256" key="2">
    <source>
        <dbReference type="ARBA" id="ARBA00008974"/>
    </source>
</evidence>
<gene>
    <name evidence="7" type="ORF">DL762_001306</name>
</gene>
<evidence type="ECO:0000256" key="4">
    <source>
        <dbReference type="ARBA" id="ARBA00022989"/>
    </source>
</evidence>
<dbReference type="InterPro" id="IPR045225">
    <property type="entry name" value="Uracil/uridine/allantoin_perm"/>
</dbReference>
<keyword evidence="5 6" id="KW-0472">Membrane</keyword>
<feature type="transmembrane region" description="Helical" evidence="6">
    <location>
        <begin position="164"/>
        <end position="185"/>
    </location>
</feature>
<comment type="subcellular location">
    <subcellularLocation>
        <location evidence="1">Membrane</location>
        <topology evidence="1">Multi-pass membrane protein</topology>
    </subcellularLocation>
</comment>
<evidence type="ECO:0000256" key="5">
    <source>
        <dbReference type="ARBA" id="ARBA00023136"/>
    </source>
</evidence>
<dbReference type="Pfam" id="PF02133">
    <property type="entry name" value="Transp_cyt_pur"/>
    <property type="match status" value="1"/>
</dbReference>
<feature type="transmembrane region" description="Helical" evidence="6">
    <location>
        <begin position="411"/>
        <end position="434"/>
    </location>
</feature>
<feature type="transmembrane region" description="Helical" evidence="6">
    <location>
        <begin position="325"/>
        <end position="350"/>
    </location>
</feature>
<evidence type="ECO:0000313" key="7">
    <source>
        <dbReference type="EMBL" id="RYO93043.1"/>
    </source>
</evidence>